<protein>
    <submittedName>
        <fullName evidence="1">Uncharacterized protein</fullName>
    </submittedName>
</protein>
<proteinExistence type="predicted"/>
<name>A0ACB8XSR1_ARCLA</name>
<reference evidence="1 2" key="2">
    <citation type="journal article" date="2022" name="Mol. Ecol. Resour.">
        <title>The genomes of chicory, endive, great burdock and yacon provide insights into Asteraceae paleo-polyploidization history and plant inulin production.</title>
        <authorList>
            <person name="Fan W."/>
            <person name="Wang S."/>
            <person name="Wang H."/>
            <person name="Wang A."/>
            <person name="Jiang F."/>
            <person name="Liu H."/>
            <person name="Zhao H."/>
            <person name="Xu D."/>
            <person name="Zhang Y."/>
        </authorList>
    </citation>
    <scope>NUCLEOTIDE SEQUENCE [LARGE SCALE GENOMIC DNA]</scope>
    <source>
        <strain evidence="2">cv. Niubang</strain>
    </source>
</reference>
<sequence length="570" mass="64038">MLVQEAFPAIIPKTHGRTPRFLQQFLFNIFQNANTIKKTTQIHTQIIINDFTQRNFIIVKLLQSYVSSGNLHQAHRVFEQINNPSTTSWNQIIRGYASSDTPRESIHLFDEMLESGEIPDEYSYCYVINACARGKLLRLGEKFHGRVLAGGFCSNLFVQTNLVNLYVVGEGDYGGMKNGRKVFDEMTERNVVTWNTLLSGYVKCCDIDGARRVFDEMPERNIVSWTTLVSGCAHNGGCKEALSLLRKMLHTCMEFDHAILVAALSACAEIGDLKMGRWIHSYIHRSLHLKNEEHTVRLNNALLHMYAGCGLIDDAYELFKRMPVKTTVSWTTMISSFAKQGRGKDALSVFQSMENAKDVTPKPDAVTILVVLNACSHSGFVEQGRRIFKNMNLIWGINPKSEHYGCMVDLLSRAGLLDEALTLLESMPMNPNDAIWGALLGGCRIHKNVKLASLIAQKLANLNLEDDKVAGYLVLLSNIYAGAKKWKDVANAREKMVQLEVRKAPGRSWVQIGGSVHEFLAGDRTHKRACLIYKMLVLVTIEAGLTRYEPDIYEAAQPYVVQQVTCVNLL</sequence>
<organism evidence="1 2">
    <name type="scientific">Arctium lappa</name>
    <name type="common">Greater burdock</name>
    <name type="synonym">Lappa major</name>
    <dbReference type="NCBI Taxonomy" id="4217"/>
    <lineage>
        <taxon>Eukaryota</taxon>
        <taxon>Viridiplantae</taxon>
        <taxon>Streptophyta</taxon>
        <taxon>Embryophyta</taxon>
        <taxon>Tracheophyta</taxon>
        <taxon>Spermatophyta</taxon>
        <taxon>Magnoliopsida</taxon>
        <taxon>eudicotyledons</taxon>
        <taxon>Gunneridae</taxon>
        <taxon>Pentapetalae</taxon>
        <taxon>asterids</taxon>
        <taxon>campanulids</taxon>
        <taxon>Asterales</taxon>
        <taxon>Asteraceae</taxon>
        <taxon>Carduoideae</taxon>
        <taxon>Cardueae</taxon>
        <taxon>Arctiinae</taxon>
        <taxon>Arctium</taxon>
    </lineage>
</organism>
<reference evidence="2" key="1">
    <citation type="journal article" date="2022" name="Mol. Ecol. Resour.">
        <title>The genomes of chicory, endive, great burdock and yacon provide insights into Asteraceae palaeo-polyploidization history and plant inulin production.</title>
        <authorList>
            <person name="Fan W."/>
            <person name="Wang S."/>
            <person name="Wang H."/>
            <person name="Wang A."/>
            <person name="Jiang F."/>
            <person name="Liu H."/>
            <person name="Zhao H."/>
            <person name="Xu D."/>
            <person name="Zhang Y."/>
        </authorList>
    </citation>
    <scope>NUCLEOTIDE SEQUENCE [LARGE SCALE GENOMIC DNA]</scope>
    <source>
        <strain evidence="2">cv. Niubang</strain>
    </source>
</reference>
<dbReference type="Proteomes" id="UP001055879">
    <property type="component" value="Linkage Group LG15"/>
</dbReference>
<accession>A0ACB8XSR1</accession>
<keyword evidence="2" id="KW-1185">Reference proteome</keyword>
<dbReference type="EMBL" id="CM042061">
    <property type="protein sequence ID" value="KAI3673394.1"/>
    <property type="molecule type" value="Genomic_DNA"/>
</dbReference>
<gene>
    <name evidence="1" type="ORF">L6452_39512</name>
</gene>
<evidence type="ECO:0000313" key="2">
    <source>
        <dbReference type="Proteomes" id="UP001055879"/>
    </source>
</evidence>
<evidence type="ECO:0000313" key="1">
    <source>
        <dbReference type="EMBL" id="KAI3673394.1"/>
    </source>
</evidence>
<comment type="caution">
    <text evidence="1">The sequence shown here is derived from an EMBL/GenBank/DDBJ whole genome shotgun (WGS) entry which is preliminary data.</text>
</comment>